<evidence type="ECO:0000256" key="1">
    <source>
        <dbReference type="SAM" id="MobiDB-lite"/>
    </source>
</evidence>
<feature type="region of interest" description="Disordered" evidence="1">
    <location>
        <begin position="189"/>
        <end position="244"/>
    </location>
</feature>
<protein>
    <recommendedName>
        <fullName evidence="3">SCP domain-containing protein</fullName>
    </recommendedName>
</protein>
<reference evidence="4" key="1">
    <citation type="submission" date="2020-12" db="EMBL/GenBank/DDBJ databases">
        <title>Ramlibacter sp. nov., isolated from a freshwater alga, Cryptomonas.</title>
        <authorList>
            <person name="Kim H.M."/>
            <person name="Jeon C.O."/>
        </authorList>
    </citation>
    <scope>NUCLEOTIDE SEQUENCE</scope>
    <source>
        <strain evidence="4">CrO1</strain>
    </source>
</reference>
<evidence type="ECO:0000313" key="4">
    <source>
        <dbReference type="EMBL" id="MBK0394943.1"/>
    </source>
</evidence>
<dbReference type="PANTHER" id="PTHR31157:SF1">
    <property type="entry name" value="SCP DOMAIN-CONTAINING PROTEIN"/>
    <property type="match status" value="1"/>
</dbReference>
<dbReference type="SUPFAM" id="SSF55797">
    <property type="entry name" value="PR-1-like"/>
    <property type="match status" value="1"/>
</dbReference>
<accession>A0A934UTN6</accession>
<feature type="compositionally biased region" description="Low complexity" evidence="1">
    <location>
        <begin position="214"/>
        <end position="226"/>
    </location>
</feature>
<feature type="domain" description="SCP" evidence="3">
    <location>
        <begin position="58"/>
        <end position="179"/>
    </location>
</feature>
<name>A0A934UTN6_9BURK</name>
<organism evidence="4 5">
    <name type="scientific">Ramlibacter algicola</name>
    <dbReference type="NCBI Taxonomy" id="2795217"/>
    <lineage>
        <taxon>Bacteria</taxon>
        <taxon>Pseudomonadati</taxon>
        <taxon>Pseudomonadota</taxon>
        <taxon>Betaproteobacteria</taxon>
        <taxon>Burkholderiales</taxon>
        <taxon>Comamonadaceae</taxon>
        <taxon>Ramlibacter</taxon>
    </lineage>
</organism>
<proteinExistence type="predicted"/>
<feature type="chain" id="PRO_5037808953" description="SCP domain-containing protein" evidence="2">
    <location>
        <begin position="25"/>
        <end position="244"/>
    </location>
</feature>
<dbReference type="Pfam" id="PF00188">
    <property type="entry name" value="CAP"/>
    <property type="match status" value="1"/>
</dbReference>
<keyword evidence="5" id="KW-1185">Reference proteome</keyword>
<dbReference type="Gene3D" id="3.40.33.10">
    <property type="entry name" value="CAP"/>
    <property type="match status" value="1"/>
</dbReference>
<feature type="compositionally biased region" description="Low complexity" evidence="1">
    <location>
        <begin position="235"/>
        <end position="244"/>
    </location>
</feature>
<sequence>MSRTTRIAALAAAAALALAGCATSEPTTSTATTSTSSAPAPVAQSAFGCSANGQQAILRRINEARQAGLCGDARLGAAQPLTWQPALAATASKRASEIAQRGSFGRITDVSPRLRQDGYVPSAAQEWQAAGDYSSDGAAAALLAQQKQCTTLLNPRFTDIGAACVTRPGSEFKHYWTVVVANGKATRSEMGANAAKKPVAKKNAAKSTPRKASKAAATRKSSAKPTKSNRKPAAKSKASTAPVR</sequence>
<dbReference type="PANTHER" id="PTHR31157">
    <property type="entry name" value="SCP DOMAIN-CONTAINING PROTEIN"/>
    <property type="match status" value="1"/>
</dbReference>
<feature type="signal peptide" evidence="2">
    <location>
        <begin position="1"/>
        <end position="24"/>
    </location>
</feature>
<feature type="compositionally biased region" description="Basic residues" evidence="1">
    <location>
        <begin position="198"/>
        <end position="213"/>
    </location>
</feature>
<dbReference type="RefSeq" id="WP_200790029.1">
    <property type="nucleotide sequence ID" value="NZ_JAEDAO010000001.1"/>
</dbReference>
<evidence type="ECO:0000259" key="3">
    <source>
        <dbReference type="Pfam" id="PF00188"/>
    </source>
</evidence>
<gene>
    <name evidence="4" type="ORF">I8E28_20225</name>
</gene>
<keyword evidence="2" id="KW-0732">Signal</keyword>
<dbReference type="Proteomes" id="UP000617041">
    <property type="component" value="Unassembled WGS sequence"/>
</dbReference>
<comment type="caution">
    <text evidence="4">The sequence shown here is derived from an EMBL/GenBank/DDBJ whole genome shotgun (WGS) entry which is preliminary data.</text>
</comment>
<dbReference type="PROSITE" id="PS51257">
    <property type="entry name" value="PROKAR_LIPOPROTEIN"/>
    <property type="match status" value="1"/>
</dbReference>
<dbReference type="EMBL" id="JAEDAO010000001">
    <property type="protein sequence ID" value="MBK0394943.1"/>
    <property type="molecule type" value="Genomic_DNA"/>
</dbReference>
<evidence type="ECO:0000256" key="2">
    <source>
        <dbReference type="SAM" id="SignalP"/>
    </source>
</evidence>
<dbReference type="InterPro" id="IPR014044">
    <property type="entry name" value="CAP_dom"/>
</dbReference>
<dbReference type="InterPro" id="IPR035940">
    <property type="entry name" value="CAP_sf"/>
</dbReference>
<evidence type="ECO:0000313" key="5">
    <source>
        <dbReference type="Proteomes" id="UP000617041"/>
    </source>
</evidence>
<dbReference type="AlphaFoldDB" id="A0A934UTN6"/>